<dbReference type="Gene3D" id="2.60.120.10">
    <property type="entry name" value="Jelly Rolls"/>
    <property type="match status" value="1"/>
</dbReference>
<accession>A0A1W2A133</accession>
<dbReference type="Proteomes" id="UP000192360">
    <property type="component" value="Unassembled WGS sequence"/>
</dbReference>
<gene>
    <name evidence="2" type="ORF">SAMN05660703_1712</name>
</gene>
<dbReference type="AlphaFoldDB" id="A0A1W2A133"/>
<dbReference type="InterPro" id="IPR011051">
    <property type="entry name" value="RmlC_Cupin_sf"/>
</dbReference>
<dbReference type="InterPro" id="IPR013096">
    <property type="entry name" value="Cupin_2"/>
</dbReference>
<dbReference type="RefSeq" id="WP_084061060.1">
    <property type="nucleotide sequence ID" value="NZ_FWXO01000002.1"/>
</dbReference>
<sequence>MYTTNKTIKNQPFDKLQVMKIAKTDKLELLSISLEKDAIFPTHTSPTDAELVVLEGTIIFHINNTQYKLSKQDHFSFPKLVEHWVKAEENSKFLIIR</sequence>
<keyword evidence="3" id="KW-1185">Reference proteome</keyword>
<proteinExistence type="predicted"/>
<evidence type="ECO:0000313" key="3">
    <source>
        <dbReference type="Proteomes" id="UP000192360"/>
    </source>
</evidence>
<feature type="domain" description="Cupin type-2" evidence="1">
    <location>
        <begin position="33"/>
        <end position="91"/>
    </location>
</feature>
<dbReference type="EMBL" id="FWXO01000002">
    <property type="protein sequence ID" value="SMC54374.1"/>
    <property type="molecule type" value="Genomic_DNA"/>
</dbReference>
<reference evidence="3" key="1">
    <citation type="submission" date="2017-04" db="EMBL/GenBank/DDBJ databases">
        <authorList>
            <person name="Varghese N."/>
            <person name="Submissions S."/>
        </authorList>
    </citation>
    <scope>NUCLEOTIDE SEQUENCE [LARGE SCALE GENOMIC DNA]</scope>
    <source>
        <strain evidence="3">DSM 21164</strain>
    </source>
</reference>
<dbReference type="Pfam" id="PF07883">
    <property type="entry name" value="Cupin_2"/>
    <property type="match status" value="1"/>
</dbReference>
<dbReference type="SUPFAM" id="SSF51182">
    <property type="entry name" value="RmlC-like cupins"/>
    <property type="match status" value="1"/>
</dbReference>
<dbReference type="InterPro" id="IPR014710">
    <property type="entry name" value="RmlC-like_jellyroll"/>
</dbReference>
<evidence type="ECO:0000313" key="2">
    <source>
        <dbReference type="EMBL" id="SMC54374.1"/>
    </source>
</evidence>
<dbReference type="STRING" id="504486.SAMN05660703_1712"/>
<protein>
    <submittedName>
        <fullName evidence="2">Cupin domain-containing protein</fullName>
    </submittedName>
</protein>
<organism evidence="2 3">
    <name type="scientific">Cellulophaga tyrosinoxydans</name>
    <dbReference type="NCBI Taxonomy" id="504486"/>
    <lineage>
        <taxon>Bacteria</taxon>
        <taxon>Pseudomonadati</taxon>
        <taxon>Bacteroidota</taxon>
        <taxon>Flavobacteriia</taxon>
        <taxon>Flavobacteriales</taxon>
        <taxon>Flavobacteriaceae</taxon>
        <taxon>Cellulophaga</taxon>
    </lineage>
</organism>
<name>A0A1W2A133_9FLAO</name>
<evidence type="ECO:0000259" key="1">
    <source>
        <dbReference type="Pfam" id="PF07883"/>
    </source>
</evidence>
<dbReference type="OrthoDB" id="1121094at2"/>